<reference evidence="1 2" key="1">
    <citation type="submission" date="2021-06" db="EMBL/GenBank/DDBJ databases">
        <title>Caerostris darwini draft genome.</title>
        <authorList>
            <person name="Kono N."/>
            <person name="Arakawa K."/>
        </authorList>
    </citation>
    <scope>NUCLEOTIDE SEQUENCE [LARGE SCALE GENOMIC DNA]</scope>
</reference>
<name>A0AAV4NVZ2_9ARAC</name>
<organism evidence="1 2">
    <name type="scientific">Caerostris darwini</name>
    <dbReference type="NCBI Taxonomy" id="1538125"/>
    <lineage>
        <taxon>Eukaryota</taxon>
        <taxon>Metazoa</taxon>
        <taxon>Ecdysozoa</taxon>
        <taxon>Arthropoda</taxon>
        <taxon>Chelicerata</taxon>
        <taxon>Arachnida</taxon>
        <taxon>Araneae</taxon>
        <taxon>Araneomorphae</taxon>
        <taxon>Entelegynae</taxon>
        <taxon>Araneoidea</taxon>
        <taxon>Araneidae</taxon>
        <taxon>Caerostris</taxon>
    </lineage>
</organism>
<dbReference type="Proteomes" id="UP001054837">
    <property type="component" value="Unassembled WGS sequence"/>
</dbReference>
<accession>A0AAV4NVZ2</accession>
<keyword evidence="2" id="KW-1185">Reference proteome</keyword>
<evidence type="ECO:0000313" key="1">
    <source>
        <dbReference type="EMBL" id="GIX88936.1"/>
    </source>
</evidence>
<feature type="non-terminal residue" evidence="1">
    <location>
        <position position="29"/>
    </location>
</feature>
<proteinExistence type="predicted"/>
<gene>
    <name evidence="1" type="ORF">CDAR_377621</name>
</gene>
<sequence length="29" mass="3464">MRKQKELEILNREAEIQAAREKQEKEAPP</sequence>
<dbReference type="AlphaFoldDB" id="A0AAV4NVZ2"/>
<dbReference type="EMBL" id="BPLQ01002114">
    <property type="protein sequence ID" value="GIX88936.1"/>
    <property type="molecule type" value="Genomic_DNA"/>
</dbReference>
<comment type="caution">
    <text evidence="1">The sequence shown here is derived from an EMBL/GenBank/DDBJ whole genome shotgun (WGS) entry which is preliminary data.</text>
</comment>
<evidence type="ECO:0000313" key="2">
    <source>
        <dbReference type="Proteomes" id="UP001054837"/>
    </source>
</evidence>
<protein>
    <submittedName>
        <fullName evidence="1">Uncharacterized protein</fullName>
    </submittedName>
</protein>